<dbReference type="Pfam" id="PF13482">
    <property type="entry name" value="RNase_H_2"/>
    <property type="match status" value="1"/>
</dbReference>
<dbReference type="PANTHER" id="PTHR38462">
    <property type="entry name" value="EXONUCLEASE-LIKE PROTEIN"/>
    <property type="match status" value="1"/>
</dbReference>
<feature type="compositionally biased region" description="Basic and acidic residues" evidence="1">
    <location>
        <begin position="7"/>
        <end position="19"/>
    </location>
</feature>
<dbReference type="SUPFAM" id="SSF48452">
    <property type="entry name" value="TPR-like"/>
    <property type="match status" value="1"/>
</dbReference>
<dbReference type="EMBL" id="CP036290">
    <property type="protein sequence ID" value="QDU84781.1"/>
    <property type="molecule type" value="Genomic_DNA"/>
</dbReference>
<feature type="domain" description="YprB ribonuclease H-like" evidence="2">
    <location>
        <begin position="117"/>
        <end position="285"/>
    </location>
</feature>
<dbReference type="Proteomes" id="UP000319342">
    <property type="component" value="Chromosome"/>
</dbReference>
<dbReference type="InterPro" id="IPR038720">
    <property type="entry name" value="YprB_RNase_H-like_dom"/>
</dbReference>
<reference evidence="3 4" key="1">
    <citation type="submission" date="2019-02" db="EMBL/GenBank/DDBJ databases">
        <title>Deep-cultivation of Planctomycetes and their phenomic and genomic characterization uncovers novel biology.</title>
        <authorList>
            <person name="Wiegand S."/>
            <person name="Jogler M."/>
            <person name="Boedeker C."/>
            <person name="Pinto D."/>
            <person name="Vollmers J."/>
            <person name="Rivas-Marin E."/>
            <person name="Kohn T."/>
            <person name="Peeters S.H."/>
            <person name="Heuer A."/>
            <person name="Rast P."/>
            <person name="Oberbeckmann S."/>
            <person name="Bunk B."/>
            <person name="Jeske O."/>
            <person name="Meyerdierks A."/>
            <person name="Storesund J.E."/>
            <person name="Kallscheuer N."/>
            <person name="Luecker S."/>
            <person name="Lage O.M."/>
            <person name="Pohl T."/>
            <person name="Merkel B.J."/>
            <person name="Hornburger P."/>
            <person name="Mueller R.-W."/>
            <person name="Bruemmer F."/>
            <person name="Labrenz M."/>
            <person name="Spormann A.M."/>
            <person name="Op den Camp H."/>
            <person name="Overmann J."/>
            <person name="Amann R."/>
            <person name="Jetten M.S.M."/>
            <person name="Mascher T."/>
            <person name="Medema M.H."/>
            <person name="Devos D.P."/>
            <person name="Kaster A.-K."/>
            <person name="Ovreas L."/>
            <person name="Rohde M."/>
            <person name="Galperin M.Y."/>
            <person name="Jogler C."/>
        </authorList>
    </citation>
    <scope>NUCLEOTIDE SEQUENCE [LARGE SCALE GENOMIC DNA]</scope>
    <source>
        <strain evidence="3 4">Pla163</strain>
    </source>
</reference>
<evidence type="ECO:0000313" key="3">
    <source>
        <dbReference type="EMBL" id="QDU84781.1"/>
    </source>
</evidence>
<gene>
    <name evidence="3" type="ORF">Pla163_18950</name>
</gene>
<feature type="region of interest" description="Disordered" evidence="1">
    <location>
        <begin position="1"/>
        <end position="33"/>
    </location>
</feature>
<dbReference type="SUPFAM" id="SSF53098">
    <property type="entry name" value="Ribonuclease H-like"/>
    <property type="match status" value="1"/>
</dbReference>
<organism evidence="3 4">
    <name type="scientific">Rohdeia mirabilis</name>
    <dbReference type="NCBI Taxonomy" id="2528008"/>
    <lineage>
        <taxon>Bacteria</taxon>
        <taxon>Pseudomonadati</taxon>
        <taxon>Planctomycetota</taxon>
        <taxon>Planctomycetia</taxon>
        <taxon>Planctomycetia incertae sedis</taxon>
        <taxon>Rohdeia</taxon>
    </lineage>
</organism>
<dbReference type="PANTHER" id="PTHR38462:SF1">
    <property type="entry name" value="YPRB RIBONUCLEASE H-LIKE DOMAIN-CONTAINING PROTEIN"/>
    <property type="match status" value="1"/>
</dbReference>
<evidence type="ECO:0000259" key="2">
    <source>
        <dbReference type="Pfam" id="PF13482"/>
    </source>
</evidence>
<dbReference type="RefSeq" id="WP_145186939.1">
    <property type="nucleotide sequence ID" value="NZ_CP036290.1"/>
</dbReference>
<evidence type="ECO:0000313" key="4">
    <source>
        <dbReference type="Proteomes" id="UP000319342"/>
    </source>
</evidence>
<dbReference type="Gene3D" id="1.25.40.10">
    <property type="entry name" value="Tetratricopeptide repeat domain"/>
    <property type="match status" value="1"/>
</dbReference>
<dbReference type="InterPro" id="IPR011990">
    <property type="entry name" value="TPR-like_helical_dom_sf"/>
</dbReference>
<protein>
    <recommendedName>
        <fullName evidence="2">YprB ribonuclease H-like domain-containing protein</fullName>
    </recommendedName>
</protein>
<dbReference type="InterPro" id="IPR012337">
    <property type="entry name" value="RNaseH-like_sf"/>
</dbReference>
<keyword evidence="4" id="KW-1185">Reference proteome</keyword>
<proteinExistence type="predicted"/>
<name>A0A518CZX6_9BACT</name>
<evidence type="ECO:0000256" key="1">
    <source>
        <dbReference type="SAM" id="MobiDB-lite"/>
    </source>
</evidence>
<dbReference type="OrthoDB" id="9790530at2"/>
<sequence>MGEPESLADRLRRLRRDGVPEQPAPKAPVPAPLVLPRHLTRRLDRDRAPSDLAARATVGPPRDLVRANGAWERVEHHRGSHVHGRVQLDDALSASVTTLALTARDPVLEAFDPARAVYLDIEATGLSGGSGTYPYLVALARRRADGWELWQGFMASPDEEPALLREVAERIADAGQMVTFFGKTYDRHRLEDKMRHHRIAPPFAGCLHLDLYHPLKRLYDGAEANGKLQTHERVLCGYERVDDLSGAYAPMAWFDFVADRPHLLEEVFRHNAADVLSLIALTAHLGRTLDPADGLSGSAPHRERGLGRVLAQVGRHTEAAERLERASELFDGSGERARTDAPSESARLRFEAARAFERAGAWERARVLHTRLAEDDGGDDLVAALALERLGLRCRREKRIDEARDFERRACERLRDVRASREKAQLSERLVARLVRS</sequence>
<feature type="compositionally biased region" description="Pro residues" evidence="1">
    <location>
        <begin position="22"/>
        <end position="33"/>
    </location>
</feature>
<dbReference type="AlphaFoldDB" id="A0A518CZX6"/>
<accession>A0A518CZX6</accession>